<evidence type="ECO:0000313" key="2">
    <source>
        <dbReference type="Proteomes" id="UP000317717"/>
    </source>
</evidence>
<dbReference type="Proteomes" id="UP000317717">
    <property type="component" value="Unassembled WGS sequence"/>
</dbReference>
<accession>A0A4Y3JEN6</accession>
<proteinExistence type="predicted"/>
<reference evidence="1 2" key="1">
    <citation type="submission" date="2019-06" db="EMBL/GenBank/DDBJ databases">
        <title>Whole genome shotgun sequence of Acinetobacter pittii NBRC 110514.</title>
        <authorList>
            <person name="Hosoyama A."/>
            <person name="Uohara A."/>
            <person name="Ohji S."/>
            <person name="Ichikawa N."/>
        </authorList>
    </citation>
    <scope>NUCLEOTIDE SEQUENCE [LARGE SCALE GENOMIC DNA]</scope>
    <source>
        <strain evidence="1 2">NBRC 110514</strain>
    </source>
</reference>
<dbReference type="RefSeq" id="WP_250628834.1">
    <property type="nucleotide sequence ID" value="NZ_BJLJ01000047.1"/>
</dbReference>
<dbReference type="InterPro" id="IPR027417">
    <property type="entry name" value="P-loop_NTPase"/>
</dbReference>
<protein>
    <submittedName>
        <fullName evidence="1">Uncharacterized protein</fullName>
    </submittedName>
</protein>
<comment type="caution">
    <text evidence="1">The sequence shown here is derived from an EMBL/GenBank/DDBJ whole genome shotgun (WGS) entry which is preliminary data.</text>
</comment>
<gene>
    <name evidence="1" type="ORF">PA3_40140</name>
</gene>
<dbReference type="SUPFAM" id="SSF52540">
    <property type="entry name" value="P-loop containing nucleoside triphosphate hydrolases"/>
    <property type="match status" value="1"/>
</dbReference>
<name>A0A4Y3JEN6_ACIPI</name>
<organism evidence="1 2">
    <name type="scientific">Acinetobacter pittii</name>
    <name type="common">Acinetobacter genomosp. 3</name>
    <dbReference type="NCBI Taxonomy" id="48296"/>
    <lineage>
        <taxon>Bacteria</taxon>
        <taxon>Pseudomonadati</taxon>
        <taxon>Pseudomonadota</taxon>
        <taxon>Gammaproteobacteria</taxon>
        <taxon>Moraxellales</taxon>
        <taxon>Moraxellaceae</taxon>
        <taxon>Acinetobacter</taxon>
        <taxon>Acinetobacter calcoaceticus/baumannii complex</taxon>
    </lineage>
</organism>
<sequence length="499" mass="57057">MSLETGGFAEKIGNRYESSWVTYQLLRLLDEKISFVQVEPLGEDEEAVDVIIGNLDGSIELHQCKIGNVSDNAWSIATLQSKELLTKGFQHILSGSKSYKVVSRIGFRLLEDICESARNSTESSSDFFEYQIQDISEERRKLFNDLCARLGLKSSEPDDLDKIFHFFKAFEIIQFHENDIDNELFTLMAEKLVYQPSTQLIHFLQTYPAKCEKLRTLIRSNSLKTDLEAHHFSFKTYPSDPNISSVIATLNNEFDHSIEPFLISQQNIQRTEFSTTLDTVNNSPITIIKADAGVGKSAFLLDLKKHFVRSGTIVLPIRLDRRVPKNNLDQFGKDLGFPYSPIACLERYGKGQEIIILLDQLDALRWTTLHSSNALDICIKMVKEILLLRQHASANIKIIMATRNFELEDDVRLKNWISGLNNDVKQIELKIFESDQIKPYISQFEDYDHLSNEQKNILKIPLWLEIYINLANDLGEAPKFTTKLDLMCAEKTGGFNLVN</sequence>
<evidence type="ECO:0000313" key="1">
    <source>
        <dbReference type="EMBL" id="GEA69856.1"/>
    </source>
</evidence>
<dbReference type="EMBL" id="BJLJ01000047">
    <property type="protein sequence ID" value="GEA69856.1"/>
    <property type="molecule type" value="Genomic_DNA"/>
</dbReference>
<dbReference type="AlphaFoldDB" id="A0A4Y3JEN6"/>